<feature type="region of interest" description="Disordered" evidence="1">
    <location>
        <begin position="185"/>
        <end position="278"/>
    </location>
</feature>
<evidence type="ECO:0000313" key="3">
    <source>
        <dbReference type="Proteomes" id="UP000002805"/>
    </source>
</evidence>
<dbReference type="Proteomes" id="UP000002805">
    <property type="component" value="Chromosome"/>
</dbReference>
<feature type="compositionally biased region" description="Gly residues" evidence="1">
    <location>
        <begin position="191"/>
        <end position="200"/>
    </location>
</feature>
<feature type="region of interest" description="Disordered" evidence="1">
    <location>
        <begin position="1"/>
        <end position="78"/>
    </location>
</feature>
<proteinExistence type="predicted"/>
<gene>
    <name evidence="2" type="ORF">SSDG_04479</name>
</gene>
<dbReference type="EMBL" id="CM000950">
    <property type="protein sequence ID" value="EDY66157.1"/>
    <property type="molecule type" value="Genomic_DNA"/>
</dbReference>
<sequence>MQCPRRGTRTKARSASCDAGGVLTDIDGPDRRDQNKAAAAASAVQDRTAQGAQVVKENSSGVAGTAKQQAAGVAGEARTQAKDLAGQVRGQLREQAQSRTHSLASGLHQVSDDLMEMSRNARSGSGVAGAVRRIAKGGDQVASRIESRGPEGLLGDLQDFARRKPGMFLAGAALAGFAVARAGKGISAAGSGDGGTGDSYGGDERLGSGRADTDALSESSRAGLGQPDPLDTYGQSQPPHYTPGYGSGEPPGPVATPHTPPAYPRSRDEGGNPPAQGS</sequence>
<accession>B5HH46</accession>
<keyword evidence="3" id="KW-1185">Reference proteome</keyword>
<feature type="compositionally biased region" description="Basic residues" evidence="1">
    <location>
        <begin position="1"/>
        <end position="12"/>
    </location>
</feature>
<evidence type="ECO:0008006" key="4">
    <source>
        <dbReference type="Google" id="ProtNLM"/>
    </source>
</evidence>
<evidence type="ECO:0000256" key="1">
    <source>
        <dbReference type="SAM" id="MobiDB-lite"/>
    </source>
</evidence>
<evidence type="ECO:0000313" key="2">
    <source>
        <dbReference type="EMBL" id="EDY66157.1"/>
    </source>
</evidence>
<feature type="compositionally biased region" description="Basic and acidic residues" evidence="1">
    <location>
        <begin position="202"/>
        <end position="213"/>
    </location>
</feature>
<feature type="compositionally biased region" description="Polar residues" evidence="1">
    <location>
        <begin position="56"/>
        <end position="68"/>
    </location>
</feature>
<name>B5HH46_STRE2</name>
<dbReference type="HOGENOM" id="CLU_1214227_0_0_11"/>
<reference evidence="3" key="2">
    <citation type="submission" date="2009-10" db="EMBL/GenBank/DDBJ databases">
        <title>The genome sequence of Streptomyces pristinaespiralis strain ATCC 25486.</title>
        <authorList>
            <consortium name="The Broad Institute Genome Sequencing Platform"/>
            <consortium name="Broad Institute Microbial Sequencing Center"/>
            <person name="Fischbach M."/>
            <person name="Godfrey P."/>
            <person name="Ward D."/>
            <person name="Young S."/>
            <person name="Zeng Q."/>
            <person name="Koehrsen M."/>
            <person name="Alvarado L."/>
            <person name="Berlin A.M."/>
            <person name="Bochicchio J."/>
            <person name="Borenstein D."/>
            <person name="Chapman S.B."/>
            <person name="Chen Z."/>
            <person name="Engels R."/>
            <person name="Freedman E."/>
            <person name="Gellesch M."/>
            <person name="Goldberg J."/>
            <person name="Griggs A."/>
            <person name="Gujja S."/>
            <person name="Heilman E.R."/>
            <person name="Heiman D.I."/>
            <person name="Hepburn T.A."/>
            <person name="Howarth C."/>
            <person name="Jen D."/>
            <person name="Larson L."/>
            <person name="Lewis B."/>
            <person name="Mehta T."/>
            <person name="Park D."/>
            <person name="Pearson M."/>
            <person name="Richards J."/>
            <person name="Roberts A."/>
            <person name="Saif S."/>
            <person name="Shea T.D."/>
            <person name="Shenoy N."/>
            <person name="Sisk P."/>
            <person name="Stolte C."/>
            <person name="Sykes S.N."/>
            <person name="Thomson T."/>
            <person name="Walk T."/>
            <person name="White J."/>
            <person name="Yandava C."/>
            <person name="Straight P."/>
            <person name="Clardy J."/>
            <person name="Hung D."/>
            <person name="Kolter R."/>
            <person name="Mekalanos J."/>
            <person name="Walker S."/>
            <person name="Walsh C.T."/>
            <person name="Wieland-Brown L.C."/>
            <person name="Haas B."/>
            <person name="Nusbaum C."/>
            <person name="Birren B."/>
        </authorList>
    </citation>
    <scope>NUCLEOTIDE SEQUENCE [LARGE SCALE GENOMIC DNA]</scope>
    <source>
        <strain evidence="3">ATCC 25486 / DSM 40338 / CBS 914.69 / JCM 4507 / NBRC 13074 / NRRL 2958 / 5647</strain>
    </source>
</reference>
<protein>
    <recommendedName>
        <fullName evidence="4">DUF3618 domain-containing protein</fullName>
    </recommendedName>
</protein>
<dbReference type="eggNOG" id="COG0711">
    <property type="taxonomic scope" value="Bacteria"/>
</dbReference>
<reference evidence="3" key="1">
    <citation type="submission" date="2008-02" db="EMBL/GenBank/DDBJ databases">
        <authorList>
            <consortium name="The Broad Institute Genome Sequencing Platform"/>
            <person name="Fischbach M."/>
            <person name="Ward D."/>
            <person name="Young S."/>
            <person name="Jaffe D."/>
            <person name="Gnerre S."/>
            <person name="Berlin A."/>
            <person name="Heiman D."/>
            <person name="Hepburn T."/>
            <person name="Sykes S."/>
            <person name="Alvarado L."/>
            <person name="Kodira C.D."/>
            <person name="Straight P."/>
            <person name="Clardy J."/>
            <person name="Hung D."/>
            <person name="Kolter R."/>
            <person name="Mekalanos J."/>
            <person name="Walker S."/>
            <person name="Walsh C.T."/>
            <person name="Lander E."/>
            <person name="Galagan J."/>
            <person name="Nusbaum C."/>
            <person name="Birren B."/>
        </authorList>
    </citation>
    <scope>NUCLEOTIDE SEQUENCE [LARGE SCALE GENOMIC DNA]</scope>
    <source>
        <strain evidence="3">ATCC 25486 / DSM 40338 / CBS 914.69 / JCM 4507 / NBRC 13074 / NRRL 2958 / 5647</strain>
    </source>
</reference>
<feature type="compositionally biased region" description="Low complexity" evidence="1">
    <location>
        <begin position="36"/>
        <end position="50"/>
    </location>
</feature>
<dbReference type="AlphaFoldDB" id="B5HH46"/>
<organism evidence="2 3">
    <name type="scientific">Streptomyces pristinaespiralis (strain ATCC 25486 / DSM 40338 / CBS 914.69 / JCM 4507 / KCC S-0507 / NBRC 13074 / NRRL 2958 / 5647)</name>
    <dbReference type="NCBI Taxonomy" id="457429"/>
    <lineage>
        <taxon>Bacteria</taxon>
        <taxon>Bacillati</taxon>
        <taxon>Actinomycetota</taxon>
        <taxon>Actinomycetes</taxon>
        <taxon>Kitasatosporales</taxon>
        <taxon>Streptomycetaceae</taxon>
        <taxon>Streptomyces</taxon>
    </lineage>
</organism>
<feature type="compositionally biased region" description="Pro residues" evidence="1">
    <location>
        <begin position="250"/>
        <end position="263"/>
    </location>
</feature>